<dbReference type="AlphaFoldDB" id="A0A8J1UM30"/>
<dbReference type="EMBL" id="CAIIXF020000009">
    <property type="protein sequence ID" value="CAH1793585.1"/>
    <property type="molecule type" value="Genomic_DNA"/>
</dbReference>
<keyword evidence="2" id="KW-1185">Reference proteome</keyword>
<accession>A0A8J1UM30</accession>
<reference evidence="1" key="1">
    <citation type="submission" date="2022-03" db="EMBL/GenBank/DDBJ databases">
        <authorList>
            <person name="Martin C."/>
        </authorList>
    </citation>
    <scope>NUCLEOTIDE SEQUENCE</scope>
</reference>
<dbReference type="SUPFAM" id="SSF49785">
    <property type="entry name" value="Galactose-binding domain-like"/>
    <property type="match status" value="2"/>
</dbReference>
<evidence type="ECO:0000313" key="1">
    <source>
        <dbReference type="EMBL" id="CAH1793585.1"/>
    </source>
</evidence>
<dbReference type="OrthoDB" id="10028859at2759"/>
<protein>
    <submittedName>
        <fullName evidence="1">Uncharacterized protein</fullName>
    </submittedName>
</protein>
<sequence length="629" mass="69983">MKGAHMFRMSLMLLFMLTRVCRGEIKGEVLTSEIEGWVKRAGYCPGTDISNIIGISVEECAAECKATPTCVIFTYHPETSRCFKKNYVCPTSQMVPSEGQWASGLGTYHPVPDACETAMTKDNPTIEFSPSSIKISDLYYGPQHAYIDATTVLHTTLGTVEKFGGWMPATNDATEYWEVSFRELTTVDKVITQGGEGSTNWVTRYNVKHKPTSSDEWVSVGPYDANTNAEDKVTHLLVPTATAKIYRLEIIAWNGAIAMRVELIGCLPSGSCSQSLIKADPDVILSVSSVGDNDPVLYDAAQSKIDTLTTDDQEIFRLGGWSAGIYNQDQWLQAEFPKINVVTEVITQGSNRRNKMITSYKVLSSMDGVNWIERDRFSDQDPEKISGDDRCGPPYNNKECDVLTAYCCSTLNWCGSDSHCSSSLIDYRQTGVSRKGDADTKLFHKFSKRFLAKYVRIVPLTWNNGIELRAGYLGCDYSNHINLSEGFDNTFSPVILNRIIDYDLNNNTCMNIPNTAEDPGYLKFSTDLNLDFGSDTEFYVVLTGRLECESPYHYVYSVDVDAPASTNLHTGRFEKCQLITADALPDNRNSCTYICGCNPCGYSGLAFFNLPKSNTWTLCDVKVVPLDMI</sequence>
<dbReference type="Pfam" id="PF00754">
    <property type="entry name" value="F5_F8_type_C"/>
    <property type="match status" value="2"/>
</dbReference>
<dbReference type="Gene3D" id="2.60.120.260">
    <property type="entry name" value="Galactose-binding domain-like"/>
    <property type="match status" value="2"/>
</dbReference>
<name>A0A8J1UM30_OWEFU</name>
<dbReference type="InterPro" id="IPR003609">
    <property type="entry name" value="Pan_app"/>
</dbReference>
<proteinExistence type="predicted"/>
<dbReference type="Proteomes" id="UP000749559">
    <property type="component" value="Unassembled WGS sequence"/>
</dbReference>
<dbReference type="Pfam" id="PF00024">
    <property type="entry name" value="PAN_1"/>
    <property type="match status" value="1"/>
</dbReference>
<gene>
    <name evidence="1" type="ORF">OFUS_LOCUS18417</name>
</gene>
<organism evidence="1 2">
    <name type="scientific">Owenia fusiformis</name>
    <name type="common">Polychaete worm</name>
    <dbReference type="NCBI Taxonomy" id="6347"/>
    <lineage>
        <taxon>Eukaryota</taxon>
        <taxon>Metazoa</taxon>
        <taxon>Spiralia</taxon>
        <taxon>Lophotrochozoa</taxon>
        <taxon>Annelida</taxon>
        <taxon>Polychaeta</taxon>
        <taxon>Sedentaria</taxon>
        <taxon>Canalipalpata</taxon>
        <taxon>Sabellida</taxon>
        <taxon>Oweniida</taxon>
        <taxon>Oweniidae</taxon>
        <taxon>Owenia</taxon>
    </lineage>
</organism>
<dbReference type="PROSITE" id="PS50022">
    <property type="entry name" value="FA58C_3"/>
    <property type="match status" value="2"/>
</dbReference>
<dbReference type="Gene3D" id="3.50.4.10">
    <property type="entry name" value="Hepatocyte Growth Factor"/>
    <property type="match status" value="1"/>
</dbReference>
<evidence type="ECO:0000313" key="2">
    <source>
        <dbReference type="Proteomes" id="UP000749559"/>
    </source>
</evidence>
<dbReference type="InterPro" id="IPR008979">
    <property type="entry name" value="Galactose-bd-like_sf"/>
</dbReference>
<dbReference type="PROSITE" id="PS01285">
    <property type="entry name" value="FA58C_1"/>
    <property type="match status" value="1"/>
</dbReference>
<dbReference type="PANTHER" id="PTHR24543">
    <property type="entry name" value="MULTICOPPER OXIDASE-RELATED"/>
    <property type="match status" value="1"/>
</dbReference>
<comment type="caution">
    <text evidence="1">The sequence shown here is derived from an EMBL/GenBank/DDBJ whole genome shotgun (WGS) entry which is preliminary data.</text>
</comment>
<dbReference type="PANTHER" id="PTHR24543:SF325">
    <property type="entry name" value="F5_8 TYPE C DOMAIN-CONTAINING PROTEIN"/>
    <property type="match status" value="1"/>
</dbReference>
<dbReference type="InterPro" id="IPR000421">
    <property type="entry name" value="FA58C"/>
</dbReference>